<dbReference type="Pfam" id="PF23559">
    <property type="entry name" value="WHD_DRP"/>
    <property type="match status" value="1"/>
</dbReference>
<dbReference type="SUPFAM" id="SSF52058">
    <property type="entry name" value="L domain-like"/>
    <property type="match status" value="2"/>
</dbReference>
<dbReference type="KEGG" id="obr:102719009"/>
<feature type="domain" description="NB-ARC" evidence="4">
    <location>
        <begin position="214"/>
        <end position="368"/>
    </location>
</feature>
<proteinExistence type="predicted"/>
<evidence type="ECO:0000256" key="3">
    <source>
        <dbReference type="ARBA" id="ARBA00022821"/>
    </source>
</evidence>
<dbReference type="Pfam" id="PF25019">
    <property type="entry name" value="LRR_R13L1-DRL21"/>
    <property type="match status" value="1"/>
</dbReference>
<dbReference type="HOGENOM" id="CLU_000837_8_0_1"/>
<dbReference type="Gene3D" id="3.40.50.300">
    <property type="entry name" value="P-loop containing nucleotide triphosphate hydrolases"/>
    <property type="match status" value="1"/>
</dbReference>
<dbReference type="InterPro" id="IPR058922">
    <property type="entry name" value="WHD_DRP"/>
</dbReference>
<dbReference type="PANTHER" id="PTHR36766">
    <property type="entry name" value="PLANT BROAD-SPECTRUM MILDEW RESISTANCE PROTEIN RPW8"/>
    <property type="match status" value="1"/>
</dbReference>
<sequence length="1185" mass="134140">MAEVAVGWAISAVGWITSPVVSRLLREGSDLLGVGESERLRAVETRILPRLALLLEQDDRIPPGLGRAHLEQWSTRLRSAFYEAEDIIDVADYHRLEKQVISNSKPAVMPMLDHAKDIMSGKTSKLKKILNNLEKIIEEGSQFLPLLVRTTGNGTSGSDTDISNPANKMIGTITTSSALTEVIIGRDKERDEILRLLHETEDNFEPSSWNKCYSVIGIYGIGGSGKTTLAQHVCSYERRDNYFCLVMWIHVSQSFSVSNIYREMLEAASGEPSHEFCNLDSLQMKLEAALTGKRFLLVLDDVWTEKDVNSRLKLDQLLSPLKVGKRGSKVLITTRFADAAMSLGAQNLMKIPDLNDKDFFQLFMHYALDGVRLESLELEKFQAIGEEIMKKLKGSPLAAKLVGSRLRKQLNAMFWRRVGNQDLLSDTMGALWWSYRQLDGQIKRCFAYCSMFPQGHMFARNELVELWMAEGFIKTANGDEQMEDVGQNYFDELVSCSFLQTRKKDDGDENERFTMHDLLHELAVMVAGNDCFRLEEGENREFPPDACHLFINLYDAVKATRQICKLKKLRTLIFTTTFRGSTITIEALEGMLKKLRKLRVVKVCLDGEMMTIPTSICGLKHLRCLTIHNFGWIKVYLPRKFDKLYHLQILEIPNTGVLRSINVKSMGNLVSLRHVRNPGGWLLSDSSILSFPRIGRLKSLQELSDFSVRKEKGHELEQLKGLNNLRGSLRICGLQNVGSKETALEAKLYDKKHLTELTLAWYHQDQSCNPDLQTEILQGLCPPSQLTQLRVIGYEGWRYPSWLSQNQTSLVKCLQSLDLWRCSNLESLPDIAELFSNLRYLQLISIPKLKGLPRLPDNLKTLHITSCEALVVTCVEDVEMIRSMLFERISRTDGLSLRITRPEEISGFASEQPNMFSAILRDIIGISAPEVGSIENMLSSLLPFISCQTEEENYPQLLLPASLECLRLKGCIITDTVMQNCLRSCTSLTILDLQGVPFCKAIPYGLLKSLVILHVIDCVHFTRLQGLADLNNLRRLSIGNCPNLETLEEADKVQALDCLDVSDITLVPQLLSRQAYSSLPRLNVSHSTELREEEVLQQLTSLKLLTFHSCKWNNLPQTLASLTCLQHLTLLNCKNIRSLPTLPVCLQSFELGFSHPSFMKSCQESGHPNWHKIAHVPRKHYNYEC</sequence>
<dbReference type="FunFam" id="1.10.10.10:FF:000322">
    <property type="entry name" value="Probable disease resistance protein At1g63360"/>
    <property type="match status" value="1"/>
</dbReference>
<organism evidence="7">
    <name type="scientific">Oryza brachyantha</name>
    <name type="common">malo sina</name>
    <dbReference type="NCBI Taxonomy" id="4533"/>
    <lineage>
        <taxon>Eukaryota</taxon>
        <taxon>Viridiplantae</taxon>
        <taxon>Streptophyta</taxon>
        <taxon>Embryophyta</taxon>
        <taxon>Tracheophyta</taxon>
        <taxon>Spermatophyta</taxon>
        <taxon>Magnoliopsida</taxon>
        <taxon>Liliopsida</taxon>
        <taxon>Poales</taxon>
        <taxon>Poaceae</taxon>
        <taxon>BOP clade</taxon>
        <taxon>Oryzoideae</taxon>
        <taxon>Oryzeae</taxon>
        <taxon>Oryzinae</taxon>
        <taxon>Oryza</taxon>
    </lineage>
</organism>
<feature type="domain" description="R13L1/DRL21-like LRR repeat region" evidence="6">
    <location>
        <begin position="716"/>
        <end position="844"/>
    </location>
</feature>
<dbReference type="InterPro" id="IPR056789">
    <property type="entry name" value="LRR_R13L1-DRL21"/>
</dbReference>
<dbReference type="Gramene" id="OB04G10530.1">
    <property type="protein sequence ID" value="OB04G10530.1"/>
    <property type="gene ID" value="OB04G10530"/>
</dbReference>
<keyword evidence="8" id="KW-1185">Reference proteome</keyword>
<dbReference type="Gene3D" id="3.80.10.10">
    <property type="entry name" value="Ribonuclease Inhibitor"/>
    <property type="match status" value="3"/>
</dbReference>
<dbReference type="SUPFAM" id="SSF52540">
    <property type="entry name" value="P-loop containing nucleoside triphosphate hydrolases"/>
    <property type="match status" value="1"/>
</dbReference>
<dbReference type="AlphaFoldDB" id="J3LV78"/>
<dbReference type="GO" id="GO:0009626">
    <property type="term" value="P:plant-type hypersensitive response"/>
    <property type="evidence" value="ECO:0007669"/>
    <property type="project" value="UniProtKB-ARBA"/>
</dbReference>
<dbReference type="STRING" id="4533.J3LV78"/>
<dbReference type="InterPro" id="IPR036388">
    <property type="entry name" value="WH-like_DNA-bd_sf"/>
</dbReference>
<evidence type="ECO:0000259" key="5">
    <source>
        <dbReference type="Pfam" id="PF23559"/>
    </source>
</evidence>
<evidence type="ECO:0000313" key="8">
    <source>
        <dbReference type="Proteomes" id="UP000006038"/>
    </source>
</evidence>
<name>J3LV78_ORYBR</name>
<keyword evidence="1" id="KW-0433">Leucine-rich repeat</keyword>
<accession>J3LV78</accession>
<protein>
    <submittedName>
        <fullName evidence="7">Uncharacterized protein</fullName>
    </submittedName>
</protein>
<reference evidence="7" key="2">
    <citation type="submission" date="2013-04" db="UniProtKB">
        <authorList>
            <consortium name="EnsemblPlants"/>
        </authorList>
    </citation>
    <scope>IDENTIFICATION</scope>
</reference>
<reference evidence="7" key="1">
    <citation type="journal article" date="2013" name="Nat. Commun.">
        <title>Whole-genome sequencing of Oryza brachyantha reveals mechanisms underlying Oryza genome evolution.</title>
        <authorList>
            <person name="Chen J."/>
            <person name="Huang Q."/>
            <person name="Gao D."/>
            <person name="Wang J."/>
            <person name="Lang Y."/>
            <person name="Liu T."/>
            <person name="Li B."/>
            <person name="Bai Z."/>
            <person name="Luis Goicoechea J."/>
            <person name="Liang C."/>
            <person name="Chen C."/>
            <person name="Zhang W."/>
            <person name="Sun S."/>
            <person name="Liao Y."/>
            <person name="Zhang X."/>
            <person name="Yang L."/>
            <person name="Song C."/>
            <person name="Wang M."/>
            <person name="Shi J."/>
            <person name="Liu G."/>
            <person name="Liu J."/>
            <person name="Zhou H."/>
            <person name="Zhou W."/>
            <person name="Yu Q."/>
            <person name="An N."/>
            <person name="Chen Y."/>
            <person name="Cai Q."/>
            <person name="Wang B."/>
            <person name="Liu B."/>
            <person name="Min J."/>
            <person name="Huang Y."/>
            <person name="Wu H."/>
            <person name="Li Z."/>
            <person name="Zhang Y."/>
            <person name="Yin Y."/>
            <person name="Song W."/>
            <person name="Jiang J."/>
            <person name="Jackson S.A."/>
            <person name="Wing R.A."/>
            <person name="Wang J."/>
            <person name="Chen M."/>
        </authorList>
    </citation>
    <scope>NUCLEOTIDE SEQUENCE [LARGE SCALE GENOMIC DNA]</scope>
    <source>
        <strain evidence="7">cv. IRGC 101232</strain>
    </source>
</reference>
<dbReference type="GeneID" id="102719009"/>
<dbReference type="InterPro" id="IPR027417">
    <property type="entry name" value="P-loop_NTPase"/>
</dbReference>
<dbReference type="Proteomes" id="UP000006038">
    <property type="component" value="Chromosome 4"/>
</dbReference>
<dbReference type="Pfam" id="PF00931">
    <property type="entry name" value="NB-ARC"/>
    <property type="match status" value="1"/>
</dbReference>
<dbReference type="eggNOG" id="KOG4658">
    <property type="taxonomic scope" value="Eukaryota"/>
</dbReference>
<evidence type="ECO:0000256" key="1">
    <source>
        <dbReference type="ARBA" id="ARBA00022614"/>
    </source>
</evidence>
<evidence type="ECO:0000256" key="2">
    <source>
        <dbReference type="ARBA" id="ARBA00022737"/>
    </source>
</evidence>
<dbReference type="OrthoDB" id="638840at2759"/>
<keyword evidence="3" id="KW-0611">Plant defense</keyword>
<dbReference type="InterPro" id="IPR032675">
    <property type="entry name" value="LRR_dom_sf"/>
</dbReference>
<dbReference type="PANTHER" id="PTHR36766:SF64">
    <property type="entry name" value="OS12G0206100 PROTEIN"/>
    <property type="match status" value="1"/>
</dbReference>
<dbReference type="GO" id="GO:0043531">
    <property type="term" value="F:ADP binding"/>
    <property type="evidence" value="ECO:0007669"/>
    <property type="project" value="InterPro"/>
</dbReference>
<evidence type="ECO:0000259" key="4">
    <source>
        <dbReference type="Pfam" id="PF00931"/>
    </source>
</evidence>
<dbReference type="InterPro" id="IPR002182">
    <property type="entry name" value="NB-ARC"/>
</dbReference>
<keyword evidence="2" id="KW-0677">Repeat</keyword>
<dbReference type="Gene3D" id="1.10.10.10">
    <property type="entry name" value="Winged helix-like DNA-binding domain superfamily/Winged helix DNA-binding domain"/>
    <property type="match status" value="1"/>
</dbReference>
<dbReference type="GO" id="GO:0042742">
    <property type="term" value="P:defense response to bacterium"/>
    <property type="evidence" value="ECO:0007669"/>
    <property type="project" value="UniProtKB-ARBA"/>
</dbReference>
<dbReference type="OMA" id="VIDCVHF"/>
<dbReference type="EnsemblPlants" id="OB04G10530.1">
    <property type="protein sequence ID" value="OB04G10530.1"/>
    <property type="gene ID" value="OB04G10530"/>
</dbReference>
<evidence type="ECO:0000313" key="7">
    <source>
        <dbReference type="EnsemblPlants" id="OB04G10530.1"/>
    </source>
</evidence>
<dbReference type="GO" id="GO:0002758">
    <property type="term" value="P:innate immune response-activating signaling pathway"/>
    <property type="evidence" value="ECO:0007669"/>
    <property type="project" value="UniProtKB-ARBA"/>
</dbReference>
<dbReference type="PRINTS" id="PR00364">
    <property type="entry name" value="DISEASERSIST"/>
</dbReference>
<evidence type="ECO:0000259" key="6">
    <source>
        <dbReference type="Pfam" id="PF25019"/>
    </source>
</evidence>
<feature type="domain" description="Disease resistance protein winged helix" evidence="5">
    <location>
        <begin position="451"/>
        <end position="523"/>
    </location>
</feature>